<comment type="catalytic activity">
    <reaction evidence="8">
        <text>a ubiquinone + n Na(+)(in) + NADH + H(+) = a ubiquinol + n Na(+)(out) + NAD(+)</text>
        <dbReference type="Rhea" id="RHEA:47748"/>
        <dbReference type="Rhea" id="RHEA-COMP:9565"/>
        <dbReference type="Rhea" id="RHEA-COMP:9566"/>
        <dbReference type="ChEBI" id="CHEBI:15378"/>
        <dbReference type="ChEBI" id="CHEBI:16389"/>
        <dbReference type="ChEBI" id="CHEBI:17976"/>
        <dbReference type="ChEBI" id="CHEBI:29101"/>
        <dbReference type="ChEBI" id="CHEBI:57540"/>
        <dbReference type="ChEBI" id="CHEBI:57945"/>
        <dbReference type="EC" id="7.2.1.1"/>
    </reaction>
</comment>
<evidence type="ECO:0000256" key="2">
    <source>
        <dbReference type="ARBA" id="ARBA00022967"/>
    </source>
</evidence>
<evidence type="ECO:0000313" key="12">
    <source>
        <dbReference type="EMBL" id="TFH95642.1"/>
    </source>
</evidence>
<organism evidence="12 13">
    <name type="scientific">Porphyromonas levii</name>
    <dbReference type="NCBI Taxonomy" id="28114"/>
    <lineage>
        <taxon>Bacteria</taxon>
        <taxon>Pseudomonadati</taxon>
        <taxon>Bacteroidota</taxon>
        <taxon>Bacteroidia</taxon>
        <taxon>Bacteroidales</taxon>
        <taxon>Porphyromonadaceae</taxon>
        <taxon>Porphyromonas</taxon>
    </lineage>
</organism>
<dbReference type="AlphaFoldDB" id="A0A4Y8WPS4"/>
<dbReference type="GO" id="GO:0016655">
    <property type="term" value="F:oxidoreductase activity, acting on NAD(P)H, quinone or similar compound as acceptor"/>
    <property type="evidence" value="ECO:0007669"/>
    <property type="project" value="UniProtKB-UniRule"/>
</dbReference>
<dbReference type="Proteomes" id="UP000297225">
    <property type="component" value="Unassembled WGS sequence"/>
</dbReference>
<dbReference type="Pfam" id="PF05896">
    <property type="entry name" value="NQRA_N"/>
    <property type="match status" value="1"/>
</dbReference>
<evidence type="ECO:0000259" key="10">
    <source>
        <dbReference type="Pfam" id="PF11973"/>
    </source>
</evidence>
<proteinExistence type="inferred from homology"/>
<dbReference type="STRING" id="1122973.GCA_000379925_00917"/>
<comment type="function">
    <text evidence="8">NQR complex catalyzes the reduction of ubiquinone-1 to ubiquinol by two successive reactions, coupled with the transport of Na(+) ions from the cytoplasm to the periplasm. NqrA to NqrE are probably involved in the second step, the conversion of ubisemiquinone to ubiquinol.</text>
</comment>
<dbReference type="InterPro" id="IPR056147">
    <property type="entry name" value="NQRA_N"/>
</dbReference>
<evidence type="ECO:0000256" key="5">
    <source>
        <dbReference type="ARBA" id="ARBA00023065"/>
    </source>
</evidence>
<keyword evidence="7 8" id="KW-0739">Sodium transport</keyword>
<dbReference type="Pfam" id="PF24836">
    <property type="entry name" value="NQRA_2nd"/>
    <property type="match status" value="1"/>
</dbReference>
<evidence type="ECO:0000256" key="8">
    <source>
        <dbReference type="HAMAP-Rule" id="MF_00425"/>
    </source>
</evidence>
<gene>
    <name evidence="8" type="primary">nqrA</name>
    <name evidence="12" type="ORF">E4P47_04055</name>
</gene>
<reference evidence="12 13" key="1">
    <citation type="submission" date="2019-03" db="EMBL/GenBank/DDBJ databases">
        <title>Porphyromonas levii Isolated from the Uterus of Dairy Cows.</title>
        <authorList>
            <person name="Francis A.M."/>
        </authorList>
    </citation>
    <scope>NUCLEOTIDE SEQUENCE [LARGE SCALE GENOMIC DNA]</scope>
    <source>
        <strain evidence="12 13">AF5678</strain>
    </source>
</reference>
<dbReference type="GO" id="GO:0006814">
    <property type="term" value="P:sodium ion transport"/>
    <property type="evidence" value="ECO:0007669"/>
    <property type="project" value="UniProtKB-UniRule"/>
</dbReference>
<keyword evidence="2 8" id="KW-1278">Translocase</keyword>
<comment type="subunit">
    <text evidence="8">Composed of six subunits; NqrA, NqrB, NqrC, NqrD, NqrE and NqrF.</text>
</comment>
<evidence type="ECO:0000256" key="3">
    <source>
        <dbReference type="ARBA" id="ARBA00023027"/>
    </source>
</evidence>
<feature type="domain" description="NqrA second alpha/beta" evidence="11">
    <location>
        <begin position="117"/>
        <end position="255"/>
    </location>
</feature>
<dbReference type="RefSeq" id="WP_134849391.1">
    <property type="nucleotide sequence ID" value="NZ_CP197400.1"/>
</dbReference>
<protein>
    <recommendedName>
        <fullName evidence="8">Na(+)-translocating NADH-quinone reductase subunit A</fullName>
        <shortName evidence="8">Na(+)-NQR subunit A</shortName>
        <shortName evidence="8">Na(+)-translocating NQR subunit A</shortName>
        <ecNumber evidence="8">7.2.1.1</ecNumber>
    </recommendedName>
    <alternativeName>
        <fullName evidence="8">NQR complex subunit A</fullName>
    </alternativeName>
    <alternativeName>
        <fullName evidence="8">NQR-1 subunit A</fullName>
    </alternativeName>
</protein>
<evidence type="ECO:0000256" key="4">
    <source>
        <dbReference type="ARBA" id="ARBA00023053"/>
    </source>
</evidence>
<sequence length="450" mass="49837">MANVIKIKKGLDINLAGKAPKVEVQVGEVRSYGVVPDFFPGFVPRLEVQVGDRVQAGSALVYHKDCPKLKLTAPVSGEVVDVKRGAKRKILYIEIKPDITIEYKNFDVKGIAQKSTEELIMLLGESGFLSLFRNRPYDRVINPNITPRDIYITAYQSAPLEGDALELIGEDQQYLQGAVDLLSRLTIGRVHISTKVGSGLKLTNCEIHEVDGPHPAGNASVVINKTRPINKGENVWVMGITELALLGRFLATGRVDLRHKVVFAGSRMESAGYAEVIAGADIMELCSAKLDKNHGNVRLIDGNPLTGTQVLEDRRHMSPFHSLITAIPEGDDVHEMFGWASLSPKRFSVNRAYPSAFLGKSRAYDIDARLKGGPRAIIVSNEYDKVFPMDIFPEQLIKSIIAFDIDKMEALGIYEVAPEDFALCEFVDTSKLELQYIVRKGLDQLYKELN</sequence>
<dbReference type="EMBL" id="SPNC01000043">
    <property type="protein sequence ID" value="TFH95642.1"/>
    <property type="molecule type" value="Genomic_DNA"/>
</dbReference>
<accession>A0A4Y8WPS4</accession>
<evidence type="ECO:0000313" key="13">
    <source>
        <dbReference type="Proteomes" id="UP000297225"/>
    </source>
</evidence>
<dbReference type="NCBIfam" id="TIGR01936">
    <property type="entry name" value="nqrA"/>
    <property type="match status" value="1"/>
</dbReference>
<dbReference type="InterPro" id="IPR008703">
    <property type="entry name" value="NqrA"/>
</dbReference>
<evidence type="ECO:0000256" key="1">
    <source>
        <dbReference type="ARBA" id="ARBA00022448"/>
    </source>
</evidence>
<dbReference type="OrthoDB" id="9774536at2"/>
<dbReference type="HAMAP" id="MF_00425">
    <property type="entry name" value="NqrA"/>
    <property type="match status" value="1"/>
</dbReference>
<dbReference type="PANTHER" id="PTHR37839:SF1">
    <property type="entry name" value="NA(+)-TRANSLOCATING NADH-QUINONE REDUCTASE SUBUNIT A"/>
    <property type="match status" value="1"/>
</dbReference>
<evidence type="ECO:0000256" key="6">
    <source>
        <dbReference type="ARBA" id="ARBA00023075"/>
    </source>
</evidence>
<comment type="similarity">
    <text evidence="8">Belongs to the NqrA family.</text>
</comment>
<feature type="domain" description="Na(+)-translocating NADH-quinone reductase subunit A C-terminal" evidence="10">
    <location>
        <begin position="263"/>
        <end position="310"/>
    </location>
</feature>
<comment type="caution">
    <text evidence="12">The sequence shown here is derived from an EMBL/GenBank/DDBJ whole genome shotgun (WGS) entry which is preliminary data.</text>
</comment>
<name>A0A4Y8WPS4_9PORP</name>
<dbReference type="PANTHER" id="PTHR37839">
    <property type="entry name" value="NA(+)-TRANSLOCATING NADH-QUINONE REDUCTASE SUBUNIT A"/>
    <property type="match status" value="1"/>
</dbReference>
<dbReference type="InterPro" id="IPR022615">
    <property type="entry name" value="NqrA_C_domain"/>
</dbReference>
<keyword evidence="5 8" id="KW-0406">Ion transport</keyword>
<keyword evidence="1 8" id="KW-0813">Transport</keyword>
<dbReference type="NCBIfam" id="NF003761">
    <property type="entry name" value="PRK05352.1-4"/>
    <property type="match status" value="1"/>
</dbReference>
<evidence type="ECO:0000259" key="11">
    <source>
        <dbReference type="Pfam" id="PF24836"/>
    </source>
</evidence>
<dbReference type="EC" id="7.2.1.1" evidence="8"/>
<dbReference type="InterPro" id="IPR056148">
    <property type="entry name" value="NQRA_2nd"/>
</dbReference>
<keyword evidence="4 8" id="KW-0915">Sodium</keyword>
<keyword evidence="13" id="KW-1185">Reference proteome</keyword>
<keyword evidence="6 8" id="KW-0830">Ubiquinone</keyword>
<evidence type="ECO:0000259" key="9">
    <source>
        <dbReference type="Pfam" id="PF05896"/>
    </source>
</evidence>
<dbReference type="Pfam" id="PF11973">
    <property type="entry name" value="NQRA_SLBB"/>
    <property type="match status" value="1"/>
</dbReference>
<feature type="domain" description="NqrA N-terminal barrel-sandwich hybrid" evidence="9">
    <location>
        <begin position="5"/>
        <end position="97"/>
    </location>
</feature>
<evidence type="ECO:0000256" key="7">
    <source>
        <dbReference type="ARBA" id="ARBA00023201"/>
    </source>
</evidence>
<keyword evidence="3 8" id="KW-0520">NAD</keyword>